<accession>N2ACX6</accession>
<feature type="domain" description="Glycosyl transferase family 1" evidence="1">
    <location>
        <begin position="205"/>
        <end position="366"/>
    </location>
</feature>
<dbReference type="eggNOG" id="COG0438">
    <property type="taxonomic scope" value="Bacteria"/>
</dbReference>
<organism evidence="3 4">
    <name type="scientific">Eubacterium plexicaudatum ASF492</name>
    <dbReference type="NCBI Taxonomy" id="1235802"/>
    <lineage>
        <taxon>Bacteria</taxon>
        <taxon>Bacillati</taxon>
        <taxon>Bacillota</taxon>
        <taxon>Clostridia</taxon>
        <taxon>Eubacteriales</taxon>
        <taxon>Eubacteriaceae</taxon>
        <taxon>Eubacterium</taxon>
    </lineage>
</organism>
<evidence type="ECO:0000313" key="4">
    <source>
        <dbReference type="Proteomes" id="UP000012589"/>
    </source>
</evidence>
<keyword evidence="4" id="KW-1185">Reference proteome</keyword>
<evidence type="ECO:0000313" key="3">
    <source>
        <dbReference type="EMBL" id="EMZ25866.1"/>
    </source>
</evidence>
<dbReference type="InterPro" id="IPR028098">
    <property type="entry name" value="Glyco_trans_4-like_N"/>
</dbReference>
<dbReference type="EMBL" id="AQFT01000086">
    <property type="protein sequence ID" value="EMZ25866.1"/>
    <property type="molecule type" value="Genomic_DNA"/>
</dbReference>
<name>N2ACX6_9FIRM</name>
<dbReference type="PANTHER" id="PTHR45947">
    <property type="entry name" value="SULFOQUINOVOSYL TRANSFERASE SQD2"/>
    <property type="match status" value="1"/>
</dbReference>
<dbReference type="HOGENOM" id="CLU_009583_0_1_9"/>
<dbReference type="PANTHER" id="PTHR45947:SF3">
    <property type="entry name" value="SULFOQUINOVOSYL TRANSFERASE SQD2"/>
    <property type="match status" value="1"/>
</dbReference>
<dbReference type="OrthoDB" id="9806653at2"/>
<dbReference type="GO" id="GO:0016757">
    <property type="term" value="F:glycosyltransferase activity"/>
    <property type="evidence" value="ECO:0007669"/>
    <property type="project" value="InterPro"/>
</dbReference>
<comment type="caution">
    <text evidence="3">The sequence shown here is derived from an EMBL/GenBank/DDBJ whole genome shotgun (WGS) entry which is preliminary data.</text>
</comment>
<dbReference type="Gene3D" id="3.40.50.2000">
    <property type="entry name" value="Glycogen Phosphorylase B"/>
    <property type="match status" value="2"/>
</dbReference>
<dbReference type="InterPro" id="IPR001296">
    <property type="entry name" value="Glyco_trans_1"/>
</dbReference>
<dbReference type="Pfam" id="PF13579">
    <property type="entry name" value="Glyco_trans_4_4"/>
    <property type="match status" value="1"/>
</dbReference>
<dbReference type="SUPFAM" id="SSF53756">
    <property type="entry name" value="UDP-Glycosyltransferase/glycogen phosphorylase"/>
    <property type="match status" value="1"/>
</dbReference>
<proteinExistence type="predicted"/>
<gene>
    <name evidence="3" type="ORF">C823_02717</name>
</gene>
<sequence>MKKAVLMLASVASMIDQFNMPNICLLQEMGYEVHTACNFNEGNTCDEKRLEKLKDTLDSMGVVWHRWDCPRDIASIKKCRNAYVQLKELLQEHVFAWIHCHSPVGGALARMVAGPRGIRVIYTAHGFHFYRGAPLRNWLLYYPAEKLLAGWTDVLITINREDYRLARRRLKAGAVYYIPGVGIDVESFSVPAVCARSKVRDALFSEQYHIPKDAVVFLSVGELNRGKNHRVVLAALAALRRSDVYYLICGQGPLHEELLLEADRLGVGNYLRMPGYQENMAWIYQNVDVFVFPSLREGMPAALMEAMAAGLPCVVSDIRGNNELIRRSERFSLKHFETPECPKELTDILERLLADEKYAQACGARNQAHVKKYALAVVTKRMKRI</sequence>
<dbReference type="Proteomes" id="UP000012589">
    <property type="component" value="Unassembled WGS sequence"/>
</dbReference>
<dbReference type="PATRIC" id="fig|1235802.3.peg.2869"/>
<dbReference type="Pfam" id="PF00534">
    <property type="entry name" value="Glycos_transf_1"/>
    <property type="match status" value="1"/>
</dbReference>
<evidence type="ECO:0008006" key="5">
    <source>
        <dbReference type="Google" id="ProtNLM"/>
    </source>
</evidence>
<reference evidence="3 4" key="1">
    <citation type="journal article" date="2014" name="Genome Announc.">
        <title>Draft genome sequences of the altered schaedler flora, a defined bacterial community from gnotobiotic mice.</title>
        <authorList>
            <person name="Wannemuehler M.J."/>
            <person name="Overstreet A.M."/>
            <person name="Ward D.V."/>
            <person name="Phillips G.J."/>
        </authorList>
    </citation>
    <scope>NUCLEOTIDE SEQUENCE [LARGE SCALE GENOMIC DNA]</scope>
    <source>
        <strain evidence="3 4">ASF492</strain>
    </source>
</reference>
<protein>
    <recommendedName>
        <fullName evidence="5">Glycosyltransferase subfamily 4-like N-terminal domain-containing protein</fullName>
    </recommendedName>
</protein>
<dbReference type="AlphaFoldDB" id="N2ACX6"/>
<evidence type="ECO:0000259" key="2">
    <source>
        <dbReference type="Pfam" id="PF13579"/>
    </source>
</evidence>
<dbReference type="InterPro" id="IPR050194">
    <property type="entry name" value="Glycosyltransferase_grp1"/>
</dbReference>
<dbReference type="STRING" id="1235802.C823_02717"/>
<feature type="domain" description="Glycosyltransferase subfamily 4-like N-terminal" evidence="2">
    <location>
        <begin position="26"/>
        <end position="169"/>
    </location>
</feature>
<evidence type="ECO:0000259" key="1">
    <source>
        <dbReference type="Pfam" id="PF00534"/>
    </source>
</evidence>